<dbReference type="PANTHER" id="PTHR34137">
    <property type="entry name" value="EXODEOXYRIBONUCLEASE 7 SMALL SUBUNIT"/>
    <property type="match status" value="1"/>
</dbReference>
<evidence type="ECO:0000256" key="7">
    <source>
        <dbReference type="SAM" id="Coils"/>
    </source>
</evidence>
<keyword evidence="5 6" id="KW-0269">Exonuclease</keyword>
<protein>
    <recommendedName>
        <fullName evidence="6">Exodeoxyribonuclease 7 small subunit</fullName>
        <ecNumber evidence="6">3.1.11.6</ecNumber>
    </recommendedName>
    <alternativeName>
        <fullName evidence="6">Exodeoxyribonuclease VII small subunit</fullName>
        <shortName evidence="6">Exonuclease VII small subunit</shortName>
    </alternativeName>
</protein>
<organism evidence="8 9">
    <name type="scientific">Kineobactrum sediminis</name>
    <dbReference type="NCBI Taxonomy" id="1905677"/>
    <lineage>
        <taxon>Bacteria</taxon>
        <taxon>Pseudomonadati</taxon>
        <taxon>Pseudomonadota</taxon>
        <taxon>Gammaproteobacteria</taxon>
        <taxon>Cellvibrionales</taxon>
        <taxon>Halieaceae</taxon>
        <taxon>Kineobactrum</taxon>
    </lineage>
</organism>
<dbReference type="Proteomes" id="UP000234845">
    <property type="component" value="Unassembled WGS sequence"/>
</dbReference>
<dbReference type="GO" id="GO:0006308">
    <property type="term" value="P:DNA catabolic process"/>
    <property type="evidence" value="ECO:0007669"/>
    <property type="project" value="UniProtKB-UniRule"/>
</dbReference>
<evidence type="ECO:0000256" key="6">
    <source>
        <dbReference type="HAMAP-Rule" id="MF_00337"/>
    </source>
</evidence>
<dbReference type="NCBIfam" id="TIGR01280">
    <property type="entry name" value="xseB"/>
    <property type="match status" value="1"/>
</dbReference>
<dbReference type="EC" id="3.1.11.6" evidence="6"/>
<evidence type="ECO:0000313" key="8">
    <source>
        <dbReference type="EMBL" id="PLW81733.1"/>
    </source>
</evidence>
<keyword evidence="4 6" id="KW-0378">Hydrolase</keyword>
<evidence type="ECO:0000256" key="1">
    <source>
        <dbReference type="ARBA" id="ARBA00009998"/>
    </source>
</evidence>
<comment type="subunit">
    <text evidence="6">Heterooligomer composed of large and small subunits.</text>
</comment>
<keyword evidence="7" id="KW-0175">Coiled coil</keyword>
<evidence type="ECO:0000256" key="3">
    <source>
        <dbReference type="ARBA" id="ARBA00022722"/>
    </source>
</evidence>
<dbReference type="HAMAP" id="MF_00337">
    <property type="entry name" value="Exonuc_7_S"/>
    <property type="match status" value="1"/>
</dbReference>
<evidence type="ECO:0000256" key="5">
    <source>
        <dbReference type="ARBA" id="ARBA00022839"/>
    </source>
</evidence>
<dbReference type="GO" id="GO:0005829">
    <property type="term" value="C:cytosol"/>
    <property type="evidence" value="ECO:0007669"/>
    <property type="project" value="TreeGrafter"/>
</dbReference>
<keyword evidence="2 6" id="KW-0963">Cytoplasm</keyword>
<evidence type="ECO:0000256" key="4">
    <source>
        <dbReference type="ARBA" id="ARBA00022801"/>
    </source>
</evidence>
<dbReference type="SUPFAM" id="SSF116842">
    <property type="entry name" value="XseB-like"/>
    <property type="match status" value="1"/>
</dbReference>
<dbReference type="InterPro" id="IPR037004">
    <property type="entry name" value="Exonuc_VII_ssu_sf"/>
</dbReference>
<keyword evidence="9" id="KW-1185">Reference proteome</keyword>
<dbReference type="GO" id="GO:0008855">
    <property type="term" value="F:exodeoxyribonuclease VII activity"/>
    <property type="evidence" value="ECO:0007669"/>
    <property type="project" value="UniProtKB-UniRule"/>
</dbReference>
<comment type="caution">
    <text evidence="8">The sequence shown here is derived from an EMBL/GenBank/DDBJ whole genome shotgun (WGS) entry which is preliminary data.</text>
</comment>
<comment type="function">
    <text evidence="6">Bidirectionally degrades single-stranded DNA into large acid-insoluble oligonucleotides, which are then degraded further into small acid-soluble oligonucleotides.</text>
</comment>
<name>A0A2N5Y033_9GAMM</name>
<dbReference type="PIRSF" id="PIRSF006488">
    <property type="entry name" value="Exonuc_VII_S"/>
    <property type="match status" value="1"/>
</dbReference>
<reference evidence="9" key="1">
    <citation type="submission" date="2017-11" db="EMBL/GenBank/DDBJ databases">
        <title>The draft genome sequence of Chromatocurvus sp. F02.</title>
        <authorList>
            <person name="Du Z.-J."/>
            <person name="Chang Y.-Q."/>
        </authorList>
    </citation>
    <scope>NUCLEOTIDE SEQUENCE [LARGE SCALE GENOMIC DNA]</scope>
    <source>
        <strain evidence="9">F02</strain>
    </source>
</reference>
<keyword evidence="3 6" id="KW-0540">Nuclease</keyword>
<feature type="coiled-coil region" evidence="7">
    <location>
        <begin position="38"/>
        <end position="65"/>
    </location>
</feature>
<dbReference type="RefSeq" id="WP_101522016.1">
    <property type="nucleotide sequence ID" value="NZ_PKLZ01000010.1"/>
</dbReference>
<dbReference type="OrthoDB" id="9801128at2"/>
<accession>A0A2N5Y033</accession>
<comment type="similarity">
    <text evidence="1 6">Belongs to the XseB family.</text>
</comment>
<dbReference type="AlphaFoldDB" id="A0A2N5Y033"/>
<evidence type="ECO:0000256" key="2">
    <source>
        <dbReference type="ARBA" id="ARBA00022490"/>
    </source>
</evidence>
<dbReference type="EMBL" id="PKLZ01000010">
    <property type="protein sequence ID" value="PLW81733.1"/>
    <property type="molecule type" value="Genomic_DNA"/>
</dbReference>
<dbReference type="Pfam" id="PF02609">
    <property type="entry name" value="Exonuc_VII_S"/>
    <property type="match status" value="1"/>
</dbReference>
<dbReference type="InterPro" id="IPR003761">
    <property type="entry name" value="Exonuc_VII_S"/>
</dbReference>
<comment type="subcellular location">
    <subcellularLocation>
        <location evidence="6">Cytoplasm</location>
    </subcellularLocation>
</comment>
<evidence type="ECO:0000313" key="9">
    <source>
        <dbReference type="Proteomes" id="UP000234845"/>
    </source>
</evidence>
<proteinExistence type="inferred from homology"/>
<dbReference type="PANTHER" id="PTHR34137:SF1">
    <property type="entry name" value="EXODEOXYRIBONUCLEASE 7 SMALL SUBUNIT"/>
    <property type="match status" value="1"/>
</dbReference>
<comment type="catalytic activity">
    <reaction evidence="6">
        <text>Exonucleolytic cleavage in either 5'- to 3'- or 3'- to 5'-direction to yield nucleoside 5'-phosphates.</text>
        <dbReference type="EC" id="3.1.11.6"/>
    </reaction>
</comment>
<dbReference type="GO" id="GO:0009318">
    <property type="term" value="C:exodeoxyribonuclease VII complex"/>
    <property type="evidence" value="ECO:0007669"/>
    <property type="project" value="UniProtKB-UniRule"/>
</dbReference>
<dbReference type="Gene3D" id="1.10.287.1040">
    <property type="entry name" value="Exonuclease VII, small subunit"/>
    <property type="match status" value="1"/>
</dbReference>
<gene>
    <name evidence="6" type="primary">xseB</name>
    <name evidence="8" type="ORF">CWI75_13325</name>
</gene>
<sequence>MTKKTTPPTFADTLSQLETLTARLEDNDTSLEQSLQDFEQGVQLIRQAQQALQEAEQKVNLLMAKDGEPVTAPFNESEAGNETE</sequence>
<dbReference type="NCBIfam" id="NF002140">
    <property type="entry name" value="PRK00977.1-4"/>
    <property type="match status" value="1"/>
</dbReference>